<dbReference type="Proteomes" id="UP001152622">
    <property type="component" value="Unassembled WGS sequence"/>
</dbReference>
<keyword evidence="3" id="KW-1185">Reference proteome</keyword>
<evidence type="ECO:0008006" key="4">
    <source>
        <dbReference type="Google" id="ProtNLM"/>
    </source>
</evidence>
<dbReference type="AlphaFoldDB" id="A0A9Q1IA90"/>
<sequence length="80" mass="8469">MARAGLLLVSFTLIPPTKYSFCLSFPSNSRVGKRLTASRNQNDQLEGSGQCAAAFLHPGSEDPAALPGLCCGEDLPEQES</sequence>
<name>A0A9Q1IA90_SYNKA</name>
<comment type="caution">
    <text evidence="2">The sequence shown here is derived from an EMBL/GenBank/DDBJ whole genome shotgun (WGS) entry which is preliminary data.</text>
</comment>
<evidence type="ECO:0000313" key="2">
    <source>
        <dbReference type="EMBL" id="KAJ8332296.1"/>
    </source>
</evidence>
<organism evidence="2 3">
    <name type="scientific">Synaphobranchus kaupii</name>
    <name type="common">Kaup's arrowtooth eel</name>
    <dbReference type="NCBI Taxonomy" id="118154"/>
    <lineage>
        <taxon>Eukaryota</taxon>
        <taxon>Metazoa</taxon>
        <taxon>Chordata</taxon>
        <taxon>Craniata</taxon>
        <taxon>Vertebrata</taxon>
        <taxon>Euteleostomi</taxon>
        <taxon>Actinopterygii</taxon>
        <taxon>Neopterygii</taxon>
        <taxon>Teleostei</taxon>
        <taxon>Anguilliformes</taxon>
        <taxon>Synaphobranchidae</taxon>
        <taxon>Synaphobranchus</taxon>
    </lineage>
</organism>
<protein>
    <recommendedName>
        <fullName evidence="4">Secreted protein</fullName>
    </recommendedName>
</protein>
<feature type="chain" id="PRO_5040299875" description="Secreted protein" evidence="1">
    <location>
        <begin position="20"/>
        <end position="80"/>
    </location>
</feature>
<dbReference type="EMBL" id="JAINUF010000029">
    <property type="protein sequence ID" value="KAJ8332296.1"/>
    <property type="molecule type" value="Genomic_DNA"/>
</dbReference>
<gene>
    <name evidence="2" type="ORF">SKAU_G00427220</name>
</gene>
<evidence type="ECO:0000256" key="1">
    <source>
        <dbReference type="SAM" id="SignalP"/>
    </source>
</evidence>
<accession>A0A9Q1IA90</accession>
<reference evidence="2" key="1">
    <citation type="journal article" date="2023" name="Science">
        <title>Genome structures resolve the early diversification of teleost fishes.</title>
        <authorList>
            <person name="Parey E."/>
            <person name="Louis A."/>
            <person name="Montfort J."/>
            <person name="Bouchez O."/>
            <person name="Roques C."/>
            <person name="Iampietro C."/>
            <person name="Lluch J."/>
            <person name="Castinel A."/>
            <person name="Donnadieu C."/>
            <person name="Desvignes T."/>
            <person name="Floi Bucao C."/>
            <person name="Jouanno E."/>
            <person name="Wen M."/>
            <person name="Mejri S."/>
            <person name="Dirks R."/>
            <person name="Jansen H."/>
            <person name="Henkel C."/>
            <person name="Chen W.J."/>
            <person name="Zahm M."/>
            <person name="Cabau C."/>
            <person name="Klopp C."/>
            <person name="Thompson A.W."/>
            <person name="Robinson-Rechavi M."/>
            <person name="Braasch I."/>
            <person name="Lecointre G."/>
            <person name="Bobe J."/>
            <person name="Postlethwait J.H."/>
            <person name="Berthelot C."/>
            <person name="Roest Crollius H."/>
            <person name="Guiguen Y."/>
        </authorList>
    </citation>
    <scope>NUCLEOTIDE SEQUENCE</scope>
    <source>
        <strain evidence="2">WJC10195</strain>
    </source>
</reference>
<evidence type="ECO:0000313" key="3">
    <source>
        <dbReference type="Proteomes" id="UP001152622"/>
    </source>
</evidence>
<feature type="signal peptide" evidence="1">
    <location>
        <begin position="1"/>
        <end position="19"/>
    </location>
</feature>
<keyword evidence="1" id="KW-0732">Signal</keyword>
<proteinExistence type="predicted"/>